<dbReference type="Gene3D" id="3.30.70.3400">
    <property type="match status" value="2"/>
</dbReference>
<feature type="transmembrane region" description="Helical" evidence="9">
    <location>
        <begin position="547"/>
        <end position="569"/>
    </location>
</feature>
<dbReference type="Gene3D" id="1.20.1640.10">
    <property type="entry name" value="Multidrug efflux transporter AcrB transmembrane domain"/>
    <property type="match status" value="1"/>
</dbReference>
<dbReference type="Pfam" id="PF21760">
    <property type="entry name" value="SecD_1st"/>
    <property type="match status" value="1"/>
</dbReference>
<dbReference type="PANTHER" id="PTHR30081:SF1">
    <property type="entry name" value="PROTEIN TRANSLOCASE SUBUNIT SECD"/>
    <property type="match status" value="1"/>
</dbReference>
<feature type="transmembrane region" description="Helical" evidence="9">
    <location>
        <begin position="476"/>
        <end position="498"/>
    </location>
</feature>
<evidence type="ECO:0000259" key="11">
    <source>
        <dbReference type="Pfam" id="PF13721"/>
    </source>
</evidence>
<evidence type="ECO:0000259" key="10">
    <source>
        <dbReference type="Pfam" id="PF02355"/>
    </source>
</evidence>
<evidence type="ECO:0000256" key="2">
    <source>
        <dbReference type="ARBA" id="ARBA00022448"/>
    </source>
</evidence>
<accession>A0ABQ5ZYE2</accession>
<gene>
    <name evidence="9 14" type="primary">secD</name>
    <name evidence="14" type="ORF">GCM10007878_26540</name>
</gene>
<keyword evidence="2 9" id="KW-0813">Transport</keyword>
<proteinExistence type="inferred from homology"/>
<reference evidence="15" key="1">
    <citation type="journal article" date="2019" name="Int. J. Syst. Evol. Microbiol.">
        <title>The Global Catalogue of Microorganisms (GCM) 10K type strain sequencing project: providing services to taxonomists for standard genome sequencing and annotation.</title>
        <authorList>
            <consortium name="The Broad Institute Genomics Platform"/>
            <consortium name="The Broad Institute Genome Sequencing Center for Infectious Disease"/>
            <person name="Wu L."/>
            <person name="Ma J."/>
        </authorList>
    </citation>
    <scope>NUCLEOTIDE SEQUENCE [LARGE SCALE GENOMIC DNA]</scope>
    <source>
        <strain evidence="15">NBRC 100033</strain>
    </source>
</reference>
<keyword evidence="4 9" id="KW-0812">Transmembrane</keyword>
<comment type="subunit">
    <text evidence="9">Forms a complex with SecF. Part of the essential Sec protein translocation apparatus which comprises SecA, SecYEG and auxiliary proteins SecDF-YajC and YidC.</text>
</comment>
<dbReference type="InterPro" id="IPR054384">
    <property type="entry name" value="SecDF_P1_head"/>
</dbReference>
<dbReference type="InterPro" id="IPR027398">
    <property type="entry name" value="SecD-TM"/>
</dbReference>
<evidence type="ECO:0000313" key="15">
    <source>
        <dbReference type="Proteomes" id="UP001156682"/>
    </source>
</evidence>
<feature type="domain" description="SecDF P1 head subdomain" evidence="13">
    <location>
        <begin position="298"/>
        <end position="430"/>
    </location>
</feature>
<dbReference type="InterPro" id="IPR055344">
    <property type="entry name" value="SecD_SecF_C_bact"/>
</dbReference>
<name>A0ABQ5ZYE2_9GAMM</name>
<dbReference type="Gene3D" id="3.30.1360.200">
    <property type="match status" value="1"/>
</dbReference>
<dbReference type="InterPro" id="IPR048634">
    <property type="entry name" value="SecD_SecF_C"/>
</dbReference>
<keyword evidence="15" id="KW-1185">Reference proteome</keyword>
<dbReference type="Proteomes" id="UP001156682">
    <property type="component" value="Unassembled WGS sequence"/>
</dbReference>
<comment type="caution">
    <text evidence="14">The sequence shown here is derived from an EMBL/GenBank/DDBJ whole genome shotgun (WGS) entry which is preliminary data.</text>
</comment>
<sequence>MLNRYPLWKNLLILLVIGIGAIYALPNLYPEDPAVQISGTRGSIEITNTDLNRAEQALEKAGISVLEASLEGNSGLIRLLADDQQLAAREVIQQSLGEKYVVALSQAATTPEWLVNLGARGVNLGLDLRGGVHFLMEVDMDAAVKQQLEVTASEIRATLRKERLRFRKVAVEAGQIEVLLASAEDLDKARRLLQVDRQDYTFNADDSGLLLITMNEQAIRNLEDYAVDQNLTTLRNRVNELGVAEPLVQRSGRNRIVVELPGVQDTASAKRILGATANLEFRLEANRNAETFDTETFGFRDQPNRTAVLERDIITTGNNVANASVGFDENNKPQVNIRLNGQGGRFMSDATKNNVGRSMAVLFIEHKTRTRIVEQEGERIEVREPYTEQGIISLATIQSQLGSSFRITGSGSVQEASELSLLLRAGALAAPIYFVEERTIGPSLGQKNIEQGVTSIQIGLALVVIFMLAWYRVFGIFACVALTTNLVLLVALLSVLGATLTLPGIAGIVLTLGMAVDANVLINARIKEEMYHRGLSPQNAIHSGYEKAFATILDANITTFLVAIILFSIGTGPVKGFAVTLSLGLLTSMFTAILVTRLMVNWVYGGRRIERISL</sequence>
<dbReference type="Pfam" id="PF02355">
    <property type="entry name" value="SecD_SecF_C"/>
    <property type="match status" value="1"/>
</dbReference>
<evidence type="ECO:0000256" key="4">
    <source>
        <dbReference type="ARBA" id="ARBA00022692"/>
    </source>
</evidence>
<keyword evidence="8 9" id="KW-0472">Membrane</keyword>
<feature type="domain" description="Protein translocase subunit SecDF P1" evidence="12">
    <location>
        <begin position="227"/>
        <end position="284"/>
    </location>
</feature>
<feature type="domain" description="Protein export membrane protein SecD/SecF C-terminal" evidence="10">
    <location>
        <begin position="435"/>
        <end position="602"/>
    </location>
</feature>
<evidence type="ECO:0000259" key="13">
    <source>
        <dbReference type="Pfam" id="PF22599"/>
    </source>
</evidence>
<dbReference type="InterPro" id="IPR022646">
    <property type="entry name" value="SecD/SecF_CS"/>
</dbReference>
<protein>
    <recommendedName>
        <fullName evidence="9">Protein translocase subunit SecD</fullName>
    </recommendedName>
</protein>
<dbReference type="InterPro" id="IPR022813">
    <property type="entry name" value="SecD/SecF_arch_bac"/>
</dbReference>
<evidence type="ECO:0000256" key="1">
    <source>
        <dbReference type="ARBA" id="ARBA00004651"/>
    </source>
</evidence>
<comment type="subcellular location">
    <subcellularLocation>
        <location evidence="1 9">Cell membrane</location>
        <topology evidence="1 9">Multi-pass membrane protein</topology>
    </subcellularLocation>
</comment>
<dbReference type="PANTHER" id="PTHR30081">
    <property type="entry name" value="PROTEIN-EXPORT MEMBRANE PROTEIN SEC"/>
    <property type="match status" value="1"/>
</dbReference>
<evidence type="ECO:0000256" key="6">
    <source>
        <dbReference type="ARBA" id="ARBA00022989"/>
    </source>
</evidence>
<evidence type="ECO:0000256" key="8">
    <source>
        <dbReference type="ARBA" id="ARBA00023136"/>
    </source>
</evidence>
<feature type="transmembrane region" description="Helical" evidence="9">
    <location>
        <begin position="452"/>
        <end position="471"/>
    </location>
</feature>
<evidence type="ECO:0000259" key="12">
    <source>
        <dbReference type="Pfam" id="PF21760"/>
    </source>
</evidence>
<dbReference type="Pfam" id="PF22599">
    <property type="entry name" value="SecDF_P1_head"/>
    <property type="match status" value="1"/>
</dbReference>
<keyword evidence="5 9" id="KW-0653">Protein transport</keyword>
<keyword evidence="7 9" id="KW-0811">Translocation</keyword>
<dbReference type="Gene3D" id="3.30.70.260">
    <property type="match status" value="1"/>
</dbReference>
<dbReference type="InterPro" id="IPR005791">
    <property type="entry name" value="SecD"/>
</dbReference>
<dbReference type="HAMAP" id="MF_01463_B">
    <property type="entry name" value="SecD_B"/>
    <property type="match status" value="1"/>
</dbReference>
<dbReference type="Pfam" id="PF13721">
    <property type="entry name" value="SecD-TM1"/>
    <property type="match status" value="1"/>
</dbReference>
<dbReference type="NCBIfam" id="TIGR00916">
    <property type="entry name" value="2A0604s01"/>
    <property type="match status" value="1"/>
</dbReference>
<evidence type="ECO:0000256" key="5">
    <source>
        <dbReference type="ARBA" id="ARBA00022927"/>
    </source>
</evidence>
<feature type="domain" description="SecD export protein N-terminal TM" evidence="11">
    <location>
        <begin position="2"/>
        <end position="104"/>
    </location>
</feature>
<feature type="transmembrane region" description="Helical" evidence="9">
    <location>
        <begin position="504"/>
        <end position="526"/>
    </location>
</feature>
<dbReference type="RefSeq" id="WP_027850898.1">
    <property type="nucleotide sequence ID" value="NZ_BSOR01000079.1"/>
</dbReference>
<comment type="caution">
    <text evidence="9">Lacks conserved residue(s) required for the propagation of feature annotation.</text>
</comment>
<evidence type="ECO:0000256" key="9">
    <source>
        <dbReference type="HAMAP-Rule" id="MF_01463"/>
    </source>
</evidence>
<dbReference type="Pfam" id="PF07549">
    <property type="entry name" value="Sec_GG"/>
    <property type="match status" value="1"/>
</dbReference>
<dbReference type="EMBL" id="BSOR01000079">
    <property type="protein sequence ID" value="GLR65215.1"/>
    <property type="molecule type" value="Genomic_DNA"/>
</dbReference>
<keyword evidence="6 9" id="KW-1133">Transmembrane helix</keyword>
<comment type="function">
    <text evidence="9">Part of the Sec protein translocase complex. Interacts with the SecYEG preprotein conducting channel. SecDF uses the proton motive force (PMF) to complete protein translocation after the ATP-dependent function of SecA.</text>
</comment>
<keyword evidence="3 9" id="KW-1003">Cell membrane</keyword>
<dbReference type="InterPro" id="IPR048631">
    <property type="entry name" value="SecD_1st"/>
</dbReference>
<dbReference type="SUPFAM" id="SSF82866">
    <property type="entry name" value="Multidrug efflux transporter AcrB transmembrane domain"/>
    <property type="match status" value="1"/>
</dbReference>
<evidence type="ECO:0000256" key="3">
    <source>
        <dbReference type="ARBA" id="ARBA00022475"/>
    </source>
</evidence>
<comment type="similarity">
    <text evidence="9">Belongs to the SecD/SecF family. SecD subfamily.</text>
</comment>
<evidence type="ECO:0000256" key="7">
    <source>
        <dbReference type="ARBA" id="ARBA00023010"/>
    </source>
</evidence>
<evidence type="ECO:0000313" key="14">
    <source>
        <dbReference type="EMBL" id="GLR65215.1"/>
    </source>
</evidence>
<organism evidence="14 15">
    <name type="scientific">Marinospirillum insulare</name>
    <dbReference type="NCBI Taxonomy" id="217169"/>
    <lineage>
        <taxon>Bacteria</taxon>
        <taxon>Pseudomonadati</taxon>
        <taxon>Pseudomonadota</taxon>
        <taxon>Gammaproteobacteria</taxon>
        <taxon>Oceanospirillales</taxon>
        <taxon>Oceanospirillaceae</taxon>
        <taxon>Marinospirillum</taxon>
    </lineage>
</organism>
<dbReference type="NCBIfam" id="TIGR01129">
    <property type="entry name" value="secD"/>
    <property type="match status" value="1"/>
</dbReference>
<feature type="transmembrane region" description="Helical" evidence="9">
    <location>
        <begin position="581"/>
        <end position="604"/>
    </location>
</feature>